<dbReference type="CDD" id="cd08982">
    <property type="entry name" value="GH43-like"/>
    <property type="match status" value="1"/>
</dbReference>
<evidence type="ECO:0000259" key="5">
    <source>
        <dbReference type="PROSITE" id="PS50022"/>
    </source>
</evidence>
<comment type="similarity">
    <text evidence="1 4">Belongs to the glycosyl hydrolase 43 family.</text>
</comment>
<evidence type="ECO:0000256" key="4">
    <source>
        <dbReference type="RuleBase" id="RU361187"/>
    </source>
</evidence>
<dbReference type="Gene3D" id="2.115.10.20">
    <property type="entry name" value="Glycosyl hydrolase domain, family 43"/>
    <property type="match status" value="1"/>
</dbReference>
<dbReference type="Pfam" id="PF00754">
    <property type="entry name" value="F5_F8_type_C"/>
    <property type="match status" value="1"/>
</dbReference>
<evidence type="ECO:0000313" key="9">
    <source>
        <dbReference type="Proteomes" id="UP000285013"/>
    </source>
</evidence>
<dbReference type="PANTHER" id="PTHR42812">
    <property type="entry name" value="BETA-XYLOSIDASE"/>
    <property type="match status" value="1"/>
</dbReference>
<evidence type="ECO:0000313" key="7">
    <source>
        <dbReference type="EMBL" id="RHL96718.1"/>
    </source>
</evidence>
<feature type="domain" description="F5/8 type C" evidence="5">
    <location>
        <begin position="334"/>
        <end position="484"/>
    </location>
</feature>
<evidence type="ECO:0000256" key="3">
    <source>
        <dbReference type="ARBA" id="ARBA00023295"/>
    </source>
</evidence>
<dbReference type="EMBL" id="QRWT01000020">
    <property type="protein sequence ID" value="RGT49233.1"/>
    <property type="molecule type" value="Genomic_DNA"/>
</dbReference>
<evidence type="ECO:0000313" key="8">
    <source>
        <dbReference type="Proteomes" id="UP000284772"/>
    </source>
</evidence>
<dbReference type="EMBL" id="QRPE01000001">
    <property type="protein sequence ID" value="RHL96718.1"/>
    <property type="molecule type" value="Genomic_DNA"/>
</dbReference>
<dbReference type="InterPro" id="IPR006710">
    <property type="entry name" value="Glyco_hydro_43"/>
</dbReference>
<dbReference type="AlphaFoldDB" id="A0A415NG59"/>
<dbReference type="InterPro" id="IPR013783">
    <property type="entry name" value="Ig-like_fold"/>
</dbReference>
<dbReference type="InterPro" id="IPR036116">
    <property type="entry name" value="FN3_sf"/>
</dbReference>
<gene>
    <name evidence="6" type="ORF">DWX27_16080</name>
    <name evidence="7" type="ORF">DWZ95_01520</name>
</gene>
<dbReference type="GO" id="GO:0004553">
    <property type="term" value="F:hydrolase activity, hydrolyzing O-glycosyl compounds"/>
    <property type="evidence" value="ECO:0007669"/>
    <property type="project" value="InterPro"/>
</dbReference>
<keyword evidence="3 4" id="KW-0326">Glycosidase</keyword>
<dbReference type="SUPFAM" id="SSF49785">
    <property type="entry name" value="Galactose-binding domain-like"/>
    <property type="match status" value="1"/>
</dbReference>
<dbReference type="Proteomes" id="UP000284772">
    <property type="component" value="Unassembled WGS sequence"/>
</dbReference>
<dbReference type="InterPro" id="IPR023296">
    <property type="entry name" value="Glyco_hydro_beta-prop_sf"/>
</dbReference>
<dbReference type="InterPro" id="IPR000421">
    <property type="entry name" value="FA58C"/>
</dbReference>
<reference evidence="8 9" key="1">
    <citation type="submission" date="2018-08" db="EMBL/GenBank/DDBJ databases">
        <title>A genome reference for cultivated species of the human gut microbiota.</title>
        <authorList>
            <person name="Zou Y."/>
            <person name="Xue W."/>
            <person name="Luo G."/>
        </authorList>
    </citation>
    <scope>NUCLEOTIDE SEQUENCE [LARGE SCALE GENOMIC DNA]</scope>
    <source>
        <strain evidence="6 8">AF19-10AC</strain>
        <strain evidence="7 9">AF36-16BH</strain>
    </source>
</reference>
<proteinExistence type="inferred from homology"/>
<dbReference type="PROSITE" id="PS51257">
    <property type="entry name" value="PROKAR_LIPOPROTEIN"/>
    <property type="match status" value="1"/>
</dbReference>
<dbReference type="Gene3D" id="2.60.40.10">
    <property type="entry name" value="Immunoglobulins"/>
    <property type="match status" value="1"/>
</dbReference>
<evidence type="ECO:0000256" key="1">
    <source>
        <dbReference type="ARBA" id="ARBA00009865"/>
    </source>
</evidence>
<protein>
    <submittedName>
        <fullName evidence="7">Carbohydrate-binding protein</fullName>
    </submittedName>
</protein>
<dbReference type="SUPFAM" id="SSF49265">
    <property type="entry name" value="Fibronectin type III"/>
    <property type="match status" value="1"/>
</dbReference>
<dbReference type="RefSeq" id="WP_115503697.1">
    <property type="nucleotide sequence ID" value="NZ_CABMMK010000008.1"/>
</dbReference>
<accession>A0A415NG59</accession>
<evidence type="ECO:0000256" key="2">
    <source>
        <dbReference type="ARBA" id="ARBA00022801"/>
    </source>
</evidence>
<dbReference type="PROSITE" id="PS50022">
    <property type="entry name" value="FA58C_3"/>
    <property type="match status" value="1"/>
</dbReference>
<dbReference type="InterPro" id="IPR008979">
    <property type="entry name" value="Galactose-bd-like_sf"/>
</dbReference>
<dbReference type="SUPFAM" id="SSF75005">
    <property type="entry name" value="Arabinanase/levansucrase/invertase"/>
    <property type="match status" value="1"/>
</dbReference>
<keyword evidence="2 4" id="KW-0378">Hydrolase</keyword>
<name>A0A415NG59_9BACE</name>
<dbReference type="Pfam" id="PF04616">
    <property type="entry name" value="Glyco_hydro_43"/>
    <property type="match status" value="1"/>
</dbReference>
<dbReference type="Gene3D" id="2.60.120.260">
    <property type="entry name" value="Galactose-binding domain-like"/>
    <property type="match status" value="1"/>
</dbReference>
<sequence length="577" mass="65975">MNAMYNRQTIWVLVVIIVVVAGCRIPDTENLVFRTISNPLNLNYRFCLDDVSRRDAANPCIIQFEDGYYLFLFGSEGYYYSSDLIDWKLIGDTNLPTESFAPTVVEMQGELYYTASYATDTIYKTDNPKSGVWEAVACSFPPGMLEPMLFYDEGRLYLYAGAGNSVSLTGVEVDPRTFQLLGEPSPLIRGCQRDNGWETPGDRHDWMDATPWLEGMWMNKRGGKYYLQYASPGIQFKTSNDGVYVSDTPLGPFTLAEHNPLVYRPEGFTTGAGNGGTFQDKYGNYWHVGTVAVTARHYFERRLSLYPVFFDEDSVMYAYTELGDYPMIVPDHKITSPEELFPGWMLLSHNKSVRSSSELRKYPACCAVDEDIRTWWSAETADKGEYLSVDLGEECEINAVQINFADHDAHLFGRPDSIFYQYYLEESVDGKKWNILVDKSVNTEDAPHDYIQLKEAVKTRYVRLTNIYCPSGKFSVSGLRVFGRSDKPSPPQTKFYRICRNKEDRRSVILKWREVEGATGYGIRFGIHPEKLYNSYMVYNDTEIELRCLQVGQTYYFAVDSFNEGGITRGDVIKEDE</sequence>
<evidence type="ECO:0000313" key="6">
    <source>
        <dbReference type="EMBL" id="RGT49233.1"/>
    </source>
</evidence>
<dbReference type="GO" id="GO:0005975">
    <property type="term" value="P:carbohydrate metabolic process"/>
    <property type="evidence" value="ECO:0007669"/>
    <property type="project" value="InterPro"/>
</dbReference>
<dbReference type="InterPro" id="IPR051795">
    <property type="entry name" value="Glycosyl_Hydrlase_43"/>
</dbReference>
<dbReference type="Proteomes" id="UP000285013">
    <property type="component" value="Unassembled WGS sequence"/>
</dbReference>
<dbReference type="PANTHER" id="PTHR42812:SF12">
    <property type="entry name" value="BETA-XYLOSIDASE-RELATED"/>
    <property type="match status" value="1"/>
</dbReference>
<comment type="caution">
    <text evidence="7">The sequence shown here is derived from an EMBL/GenBank/DDBJ whole genome shotgun (WGS) entry which is preliminary data.</text>
</comment>
<organism evidence="7 9">
    <name type="scientific">Bacteroides intestinalis</name>
    <dbReference type="NCBI Taxonomy" id="329854"/>
    <lineage>
        <taxon>Bacteria</taxon>
        <taxon>Pseudomonadati</taxon>
        <taxon>Bacteroidota</taxon>
        <taxon>Bacteroidia</taxon>
        <taxon>Bacteroidales</taxon>
        <taxon>Bacteroidaceae</taxon>
        <taxon>Bacteroides</taxon>
    </lineage>
</organism>